<feature type="compositionally biased region" description="Basic residues" evidence="1">
    <location>
        <begin position="1"/>
        <end position="11"/>
    </location>
</feature>
<proteinExistence type="predicted"/>
<dbReference type="RefSeq" id="WP_105185229.1">
    <property type="nucleotide sequence ID" value="NZ_BAAAGO010000018.1"/>
</dbReference>
<evidence type="ECO:0000313" key="2">
    <source>
        <dbReference type="EMBL" id="SPD86171.1"/>
    </source>
</evidence>
<dbReference type="OrthoDB" id="3381577at2"/>
<gene>
    <name evidence="2" type="ORF">MPLG2_1135</name>
</gene>
<feature type="region of interest" description="Disordered" evidence="1">
    <location>
        <begin position="1"/>
        <end position="27"/>
    </location>
</feature>
<keyword evidence="3" id="KW-1185">Reference proteome</keyword>
<dbReference type="AlphaFoldDB" id="A0A2N9JDH7"/>
<evidence type="ECO:0000313" key="3">
    <source>
        <dbReference type="Proteomes" id="UP000238164"/>
    </source>
</evidence>
<protein>
    <recommendedName>
        <fullName evidence="4">ATP/GTP-binding protein</fullName>
    </recommendedName>
</protein>
<dbReference type="Proteomes" id="UP000238164">
    <property type="component" value="Chromosome 1"/>
</dbReference>
<dbReference type="EMBL" id="LT985188">
    <property type="protein sequence ID" value="SPD86171.1"/>
    <property type="molecule type" value="Genomic_DNA"/>
</dbReference>
<reference evidence="2 3" key="1">
    <citation type="submission" date="2018-02" db="EMBL/GenBank/DDBJ databases">
        <authorList>
            <person name="Cohen D.B."/>
            <person name="Kent A.D."/>
        </authorList>
    </citation>
    <scope>NUCLEOTIDE SEQUENCE [LARGE SCALE GENOMIC DNA]</scope>
    <source>
        <strain evidence="2">1</strain>
    </source>
</reference>
<dbReference type="KEGG" id="mgg:MPLG2_1135"/>
<evidence type="ECO:0000256" key="1">
    <source>
        <dbReference type="SAM" id="MobiDB-lite"/>
    </source>
</evidence>
<evidence type="ECO:0008006" key="4">
    <source>
        <dbReference type="Google" id="ProtNLM"/>
    </source>
</evidence>
<accession>A0A2N9JDH7</accession>
<organism evidence="2 3">
    <name type="scientific">Micropruina glycogenica</name>
    <dbReference type="NCBI Taxonomy" id="75385"/>
    <lineage>
        <taxon>Bacteria</taxon>
        <taxon>Bacillati</taxon>
        <taxon>Actinomycetota</taxon>
        <taxon>Actinomycetes</taxon>
        <taxon>Propionibacteriales</taxon>
        <taxon>Nocardioidaceae</taxon>
        <taxon>Micropruina</taxon>
    </lineage>
</organism>
<sequence>MPKRPSKHLRPPRPLSSSHASAVDKADGRWMTQTMPAQAAVKDYRCPGCEHLISRGTPHVVVWPLVPSMGSARAVDERRHWHTSCWNRRR</sequence>
<name>A0A2N9JDH7_9ACTN</name>